<dbReference type="EMBL" id="CAJNOB010000012">
    <property type="protein sequence ID" value="CAF0695833.1"/>
    <property type="molecule type" value="Genomic_DNA"/>
</dbReference>
<gene>
    <name evidence="1" type="ORF">MPNT_20027</name>
</gene>
<dbReference type="AlphaFoldDB" id="A0A8J2BNB7"/>
<proteinExistence type="predicted"/>
<sequence length="83" mass="8566">MASPEHSGKGHHGLGIAFELPAARTDELFSVLDRVAPSLSGEITLGTRSVDRSGASTKSLAKERASLEMGVSGTRSVLSVSEA</sequence>
<organism evidence="1 2">
    <name type="scientific">Candidatus Methylacidithermus pantelleriae</name>
    <dbReference type="NCBI Taxonomy" id="2744239"/>
    <lineage>
        <taxon>Bacteria</taxon>
        <taxon>Pseudomonadati</taxon>
        <taxon>Verrucomicrobiota</taxon>
        <taxon>Methylacidiphilae</taxon>
        <taxon>Methylacidiphilales</taxon>
        <taxon>Methylacidiphilaceae</taxon>
        <taxon>Candidatus Methylacidithermus</taxon>
    </lineage>
</organism>
<reference evidence="1" key="1">
    <citation type="submission" date="2021-02" db="EMBL/GenBank/DDBJ databases">
        <authorList>
            <person name="Cremers G."/>
            <person name="Picone N."/>
        </authorList>
    </citation>
    <scope>NUCLEOTIDE SEQUENCE</scope>
    <source>
        <strain evidence="1">PQ17</strain>
    </source>
</reference>
<accession>A0A8J2BNB7</accession>
<dbReference type="Proteomes" id="UP000663859">
    <property type="component" value="Unassembled WGS sequence"/>
</dbReference>
<evidence type="ECO:0000313" key="2">
    <source>
        <dbReference type="Proteomes" id="UP000663859"/>
    </source>
</evidence>
<comment type="caution">
    <text evidence="1">The sequence shown here is derived from an EMBL/GenBank/DDBJ whole genome shotgun (WGS) entry which is preliminary data.</text>
</comment>
<keyword evidence="2" id="KW-1185">Reference proteome</keyword>
<evidence type="ECO:0000313" key="1">
    <source>
        <dbReference type="EMBL" id="CAF0695833.1"/>
    </source>
</evidence>
<protein>
    <submittedName>
        <fullName evidence="1">Uncharacterized protein</fullName>
    </submittedName>
</protein>
<name>A0A8J2BNB7_9BACT</name>